<dbReference type="SMART" id="SM01386">
    <property type="entry name" value="Ribosomal_S13_N"/>
    <property type="match status" value="1"/>
</dbReference>
<reference evidence="6" key="2">
    <citation type="journal article" date="2014" name="ISME J.">
        <title>Microbial stratification in low pH oxic and suboxic macroscopic growths along an acid mine drainage.</title>
        <authorList>
            <person name="Mendez-Garcia C."/>
            <person name="Mesa V."/>
            <person name="Sprenger R.R."/>
            <person name="Richter M."/>
            <person name="Diez M.S."/>
            <person name="Solano J."/>
            <person name="Bargiela R."/>
            <person name="Golyshina O.V."/>
            <person name="Manteca A."/>
            <person name="Ramos J.L."/>
            <person name="Gallego J.R."/>
            <person name="Llorente I."/>
            <person name="Martins Dos Santos V.A."/>
            <person name="Jensen O.N."/>
            <person name="Pelaez A.I."/>
            <person name="Sanchez J."/>
            <person name="Ferrer M."/>
        </authorList>
    </citation>
    <scope>NUCLEOTIDE SEQUENCE</scope>
</reference>
<dbReference type="Pfam" id="PF08069">
    <property type="entry name" value="Ribosomal_S13_N"/>
    <property type="match status" value="1"/>
</dbReference>
<dbReference type="Gene3D" id="4.10.860.130">
    <property type="match status" value="1"/>
</dbReference>
<protein>
    <submittedName>
        <fullName evidence="6">30S ribosomal protein S15P</fullName>
    </submittedName>
</protein>
<feature type="compositionally biased region" description="Basic residues" evidence="4">
    <location>
        <begin position="1"/>
        <end position="14"/>
    </location>
</feature>
<keyword evidence="2 6" id="KW-0689">Ribosomal protein</keyword>
<dbReference type="PANTHER" id="PTHR11885">
    <property type="entry name" value="RIBOSOMAL PROTEIN S15P/S13E"/>
    <property type="match status" value="1"/>
</dbReference>
<accession>T1AV53</accession>
<reference evidence="6" key="1">
    <citation type="submission" date="2013-08" db="EMBL/GenBank/DDBJ databases">
        <authorList>
            <person name="Mendez C."/>
            <person name="Richter M."/>
            <person name="Ferrer M."/>
            <person name="Sanchez J."/>
        </authorList>
    </citation>
    <scope>NUCLEOTIDE SEQUENCE</scope>
</reference>
<comment type="caution">
    <text evidence="6">The sequence shown here is derived from an EMBL/GenBank/DDBJ whole genome shotgun (WGS) entry which is preliminary data.</text>
</comment>
<dbReference type="Gene3D" id="1.10.287.10">
    <property type="entry name" value="S15/NS1, RNA-binding"/>
    <property type="match status" value="1"/>
</dbReference>
<evidence type="ECO:0000256" key="3">
    <source>
        <dbReference type="ARBA" id="ARBA00023274"/>
    </source>
</evidence>
<comment type="similarity">
    <text evidence="1">Belongs to the universal ribosomal protein uS15 family.</text>
</comment>
<dbReference type="SUPFAM" id="SSF47060">
    <property type="entry name" value="S15/NS1 RNA-binding domain"/>
    <property type="match status" value="1"/>
</dbReference>
<dbReference type="GO" id="GO:0070181">
    <property type="term" value="F:small ribosomal subunit rRNA binding"/>
    <property type="evidence" value="ECO:0007669"/>
    <property type="project" value="TreeGrafter"/>
</dbReference>
<dbReference type="SMART" id="SM01387">
    <property type="entry name" value="Ribosomal_S15"/>
    <property type="match status" value="1"/>
</dbReference>
<dbReference type="EMBL" id="AUZY01008418">
    <property type="protein sequence ID" value="EQD45945.1"/>
    <property type="molecule type" value="Genomic_DNA"/>
</dbReference>
<evidence type="ECO:0000256" key="2">
    <source>
        <dbReference type="ARBA" id="ARBA00022980"/>
    </source>
</evidence>
<evidence type="ECO:0000256" key="4">
    <source>
        <dbReference type="SAM" id="MobiDB-lite"/>
    </source>
</evidence>
<feature type="region of interest" description="Disordered" evidence="4">
    <location>
        <begin position="1"/>
        <end position="25"/>
    </location>
</feature>
<dbReference type="GO" id="GO:0006412">
    <property type="term" value="P:translation"/>
    <property type="evidence" value="ECO:0007669"/>
    <property type="project" value="InterPro"/>
</dbReference>
<evidence type="ECO:0000313" key="6">
    <source>
        <dbReference type="EMBL" id="EQD45945.1"/>
    </source>
</evidence>
<dbReference type="HAMAP" id="MF_01343_A">
    <property type="entry name" value="Ribosomal_uS15_A"/>
    <property type="match status" value="1"/>
</dbReference>
<dbReference type="InterPro" id="IPR023029">
    <property type="entry name" value="Ribosomal_uS15_arc_euk"/>
</dbReference>
<organism evidence="6">
    <name type="scientific">mine drainage metagenome</name>
    <dbReference type="NCBI Taxonomy" id="410659"/>
    <lineage>
        <taxon>unclassified sequences</taxon>
        <taxon>metagenomes</taxon>
        <taxon>ecological metagenomes</taxon>
    </lineage>
</organism>
<dbReference type="PROSITE" id="PS00362">
    <property type="entry name" value="RIBOSOMAL_S15"/>
    <property type="match status" value="1"/>
</dbReference>
<dbReference type="InterPro" id="IPR000589">
    <property type="entry name" value="Ribosomal_uS15"/>
</dbReference>
<dbReference type="FunFam" id="1.10.287.10:FF:000003">
    <property type="entry name" value="40S ribosomal protein S13"/>
    <property type="match status" value="1"/>
</dbReference>
<dbReference type="PANTHER" id="PTHR11885:SF6">
    <property type="entry name" value="SMALL RIBOSOMAL SUBUNIT PROTEIN US15"/>
    <property type="match status" value="1"/>
</dbReference>
<dbReference type="NCBIfam" id="NF006331">
    <property type="entry name" value="PRK08561.1"/>
    <property type="match status" value="1"/>
</dbReference>
<proteinExistence type="inferred from homology"/>
<evidence type="ECO:0000256" key="1">
    <source>
        <dbReference type="ARBA" id="ARBA00008434"/>
    </source>
</evidence>
<dbReference type="Pfam" id="PF00312">
    <property type="entry name" value="Ribosomal_S15"/>
    <property type="match status" value="1"/>
</dbReference>
<dbReference type="AlphaFoldDB" id="T1AV53"/>
<dbReference type="GO" id="GO:0003735">
    <property type="term" value="F:structural constituent of ribosome"/>
    <property type="evidence" value="ECO:0007669"/>
    <property type="project" value="InterPro"/>
</dbReference>
<keyword evidence="3" id="KW-0687">Ribonucleoprotein</keyword>
<dbReference type="InterPro" id="IPR012606">
    <property type="entry name" value="Ribosomal_uS15_N"/>
</dbReference>
<feature type="domain" description="Small ribosomal subunit protein uS15 N-terminal" evidence="5">
    <location>
        <begin position="1"/>
        <end position="60"/>
    </location>
</feature>
<gene>
    <name evidence="6" type="ORF">B1B_12809</name>
</gene>
<evidence type="ECO:0000259" key="5">
    <source>
        <dbReference type="SMART" id="SM01386"/>
    </source>
</evidence>
<sequence>MSRIHSGRKGRAGSHRPFPATKPEWVTSSKEEVVEAAVKLAKGGMSGAQVGQTLRDSYGIPSVRLLTNERLGRVLKANGITQELPEDLQALLKRVVHLQRHLLAHPKDNSNKRGLSLVESRIRRLARYYRQHKVLPDSWRYSAAGAALQVE</sequence>
<dbReference type="CDD" id="cd00353">
    <property type="entry name" value="Ribosomal_S15p_S13e"/>
    <property type="match status" value="1"/>
</dbReference>
<dbReference type="InterPro" id="IPR009068">
    <property type="entry name" value="uS15_NS1_RNA-bd_sf"/>
</dbReference>
<dbReference type="GO" id="GO:0022627">
    <property type="term" value="C:cytosolic small ribosomal subunit"/>
    <property type="evidence" value="ECO:0007669"/>
    <property type="project" value="TreeGrafter"/>
</dbReference>
<name>T1AV53_9ZZZZ</name>